<accession>A0A5J4QA11</accession>
<reference evidence="1 2" key="1">
    <citation type="submission" date="2019-03" db="EMBL/GenBank/DDBJ databases">
        <title>Single cell metagenomics reveals metabolic interactions within the superorganism composed of flagellate Streblomastix strix and complex community of Bacteroidetes bacteria on its surface.</title>
        <authorList>
            <person name="Treitli S.C."/>
            <person name="Kolisko M."/>
            <person name="Husnik F."/>
            <person name="Keeling P."/>
            <person name="Hampl V."/>
        </authorList>
    </citation>
    <scope>NUCLEOTIDE SEQUENCE [LARGE SCALE GENOMIC DNA]</scope>
    <source>
        <strain evidence="1">ST1C</strain>
    </source>
</reference>
<gene>
    <name evidence="1" type="ORF">EZS28_055106</name>
</gene>
<name>A0A5J4QA11_9EUKA</name>
<sequence length="56" mass="5992">MEGEEEVECYEGEGEKELEDTMDEGYVLSYSSSNSGALNGVGERCSFSGSTIVVDS</sequence>
<evidence type="ECO:0000313" key="2">
    <source>
        <dbReference type="Proteomes" id="UP000324800"/>
    </source>
</evidence>
<dbReference type="AlphaFoldDB" id="A0A5J4QA11"/>
<protein>
    <submittedName>
        <fullName evidence="1">Uncharacterized protein</fullName>
    </submittedName>
</protein>
<evidence type="ECO:0000313" key="1">
    <source>
        <dbReference type="EMBL" id="KAA6317403.1"/>
    </source>
</evidence>
<feature type="non-terminal residue" evidence="1">
    <location>
        <position position="56"/>
    </location>
</feature>
<organism evidence="1 2">
    <name type="scientific">Streblomastix strix</name>
    <dbReference type="NCBI Taxonomy" id="222440"/>
    <lineage>
        <taxon>Eukaryota</taxon>
        <taxon>Metamonada</taxon>
        <taxon>Preaxostyla</taxon>
        <taxon>Oxymonadida</taxon>
        <taxon>Streblomastigidae</taxon>
        <taxon>Streblomastix</taxon>
    </lineage>
</organism>
<dbReference type="Proteomes" id="UP000324800">
    <property type="component" value="Unassembled WGS sequence"/>
</dbReference>
<proteinExistence type="predicted"/>
<dbReference type="EMBL" id="SNRW01046624">
    <property type="protein sequence ID" value="KAA6317403.1"/>
    <property type="molecule type" value="Genomic_DNA"/>
</dbReference>
<comment type="caution">
    <text evidence="1">The sequence shown here is derived from an EMBL/GenBank/DDBJ whole genome shotgun (WGS) entry which is preliminary data.</text>
</comment>